<evidence type="ECO:0000313" key="5">
    <source>
        <dbReference type="EMBL" id="SVD50820.1"/>
    </source>
</evidence>
<keyword evidence="3" id="KW-0812">Transmembrane</keyword>
<dbReference type="InterPro" id="IPR001173">
    <property type="entry name" value="Glyco_trans_2-like"/>
</dbReference>
<organism evidence="5">
    <name type="scientific">marine metagenome</name>
    <dbReference type="NCBI Taxonomy" id="408172"/>
    <lineage>
        <taxon>unclassified sequences</taxon>
        <taxon>metagenomes</taxon>
        <taxon>ecological metagenomes</taxon>
    </lineage>
</organism>
<protein>
    <recommendedName>
        <fullName evidence="4">Glycosyltransferase 2-like domain-containing protein</fullName>
    </recommendedName>
</protein>
<accession>A0A382VWQ5</accession>
<evidence type="ECO:0000256" key="1">
    <source>
        <dbReference type="ARBA" id="ARBA00022676"/>
    </source>
</evidence>
<evidence type="ECO:0000256" key="2">
    <source>
        <dbReference type="ARBA" id="ARBA00022679"/>
    </source>
</evidence>
<dbReference type="AlphaFoldDB" id="A0A382VWQ5"/>
<reference evidence="5" key="1">
    <citation type="submission" date="2018-05" db="EMBL/GenBank/DDBJ databases">
        <authorList>
            <person name="Lanie J.A."/>
            <person name="Ng W.-L."/>
            <person name="Kazmierczak K.M."/>
            <person name="Andrzejewski T.M."/>
            <person name="Davidsen T.M."/>
            <person name="Wayne K.J."/>
            <person name="Tettelin H."/>
            <person name="Glass J.I."/>
            <person name="Rusch D."/>
            <person name="Podicherti R."/>
            <person name="Tsui H.-C.T."/>
            <person name="Winkler M.E."/>
        </authorList>
    </citation>
    <scope>NUCLEOTIDE SEQUENCE</scope>
</reference>
<proteinExistence type="predicted"/>
<dbReference type="InterPro" id="IPR029044">
    <property type="entry name" value="Nucleotide-diphossugar_trans"/>
</dbReference>
<keyword evidence="1" id="KW-0328">Glycosyltransferase</keyword>
<name>A0A382VWQ5_9ZZZZ</name>
<gene>
    <name evidence="5" type="ORF">METZ01_LOCUS403674</name>
</gene>
<evidence type="ECO:0000256" key="3">
    <source>
        <dbReference type="SAM" id="Phobius"/>
    </source>
</evidence>
<dbReference type="GO" id="GO:0016757">
    <property type="term" value="F:glycosyltransferase activity"/>
    <property type="evidence" value="ECO:0007669"/>
    <property type="project" value="UniProtKB-KW"/>
</dbReference>
<dbReference type="Gene3D" id="3.90.550.10">
    <property type="entry name" value="Spore Coat Polysaccharide Biosynthesis Protein SpsA, Chain A"/>
    <property type="match status" value="1"/>
</dbReference>
<dbReference type="EMBL" id="UINC01155137">
    <property type="protein sequence ID" value="SVD50820.1"/>
    <property type="molecule type" value="Genomic_DNA"/>
</dbReference>
<dbReference type="PANTHER" id="PTHR43630:SF1">
    <property type="entry name" value="POLY-BETA-1,6-N-ACETYL-D-GLUCOSAMINE SYNTHASE"/>
    <property type="match status" value="1"/>
</dbReference>
<feature type="non-terminal residue" evidence="5">
    <location>
        <position position="242"/>
    </location>
</feature>
<dbReference type="Pfam" id="PF00535">
    <property type="entry name" value="Glycos_transf_2"/>
    <property type="match status" value="1"/>
</dbReference>
<keyword evidence="3" id="KW-0472">Membrane</keyword>
<keyword evidence="3" id="KW-1133">Transmembrane helix</keyword>
<feature type="transmembrane region" description="Helical" evidence="3">
    <location>
        <begin position="6"/>
        <end position="26"/>
    </location>
</feature>
<keyword evidence="2" id="KW-0808">Transferase</keyword>
<sequence length="242" mass="26793">MMIELISAIGMISATVYLLLILYIAIGIIRTKTELMDVQPSVSVIISAHNESQNIGKCLDTILSQNYPPHKFEIIVINDRSEDNTGLILEKYMNDHSQIQIITINEFKPGISPKKNAITQGVNIATGDIIATTDADCEASEDWIKIMVSFFTKETGMVVGLAPLKPTAWILSPFTCIDALFGSLIAYGSLGWNHAVTCTGRNFAYRKQLFQEINGFSGIDHILTGDDDLFMMKVSRKTNLEI</sequence>
<dbReference type="SUPFAM" id="SSF53448">
    <property type="entry name" value="Nucleotide-diphospho-sugar transferases"/>
    <property type="match status" value="1"/>
</dbReference>
<evidence type="ECO:0000259" key="4">
    <source>
        <dbReference type="Pfam" id="PF00535"/>
    </source>
</evidence>
<dbReference type="PANTHER" id="PTHR43630">
    <property type="entry name" value="POLY-BETA-1,6-N-ACETYL-D-GLUCOSAMINE SYNTHASE"/>
    <property type="match status" value="1"/>
</dbReference>
<feature type="domain" description="Glycosyltransferase 2-like" evidence="4">
    <location>
        <begin position="43"/>
        <end position="212"/>
    </location>
</feature>